<feature type="compositionally biased region" description="Low complexity" evidence="6">
    <location>
        <begin position="354"/>
        <end position="369"/>
    </location>
</feature>
<evidence type="ECO:0000256" key="1">
    <source>
        <dbReference type="ARBA" id="ARBA00022499"/>
    </source>
</evidence>
<name>A0A8J9ZQ35_BRALA</name>
<dbReference type="Proteomes" id="UP000838412">
    <property type="component" value="Chromosome 3"/>
</dbReference>
<dbReference type="SUPFAM" id="SSF47986">
    <property type="entry name" value="DEATH domain"/>
    <property type="match status" value="1"/>
</dbReference>
<dbReference type="Gene3D" id="1.10.533.10">
    <property type="entry name" value="Death Domain, Fas"/>
    <property type="match status" value="1"/>
</dbReference>
<evidence type="ECO:0000313" key="10">
    <source>
        <dbReference type="Proteomes" id="UP000838412"/>
    </source>
</evidence>
<dbReference type="Pfam" id="PF16739">
    <property type="entry name" value="CARD_2"/>
    <property type="match status" value="1"/>
</dbReference>
<keyword evidence="7" id="KW-1133">Transmembrane helix</keyword>
<keyword evidence="10" id="KW-1185">Reference proteome</keyword>
<feature type="domain" description="Caspase recruitment" evidence="8">
    <location>
        <begin position="9"/>
        <end position="94"/>
    </location>
</feature>
<feature type="compositionally biased region" description="Basic and acidic residues" evidence="6">
    <location>
        <begin position="272"/>
        <end position="287"/>
    </location>
</feature>
<accession>A0A8J9ZQ35</accession>
<organism evidence="9 10">
    <name type="scientific">Branchiostoma lanceolatum</name>
    <name type="common">Common lancelet</name>
    <name type="synonym">Amphioxus lanceolatum</name>
    <dbReference type="NCBI Taxonomy" id="7740"/>
    <lineage>
        <taxon>Eukaryota</taxon>
        <taxon>Metazoa</taxon>
        <taxon>Chordata</taxon>
        <taxon>Cephalochordata</taxon>
        <taxon>Leptocardii</taxon>
        <taxon>Amphioxiformes</taxon>
        <taxon>Branchiostomatidae</taxon>
        <taxon>Branchiostoma</taxon>
    </lineage>
</organism>
<protein>
    <submittedName>
        <fullName evidence="9">Hypp2078 protein</fullName>
    </submittedName>
</protein>
<evidence type="ECO:0000313" key="9">
    <source>
        <dbReference type="EMBL" id="CAH1258807.1"/>
    </source>
</evidence>
<feature type="compositionally biased region" description="Basic and acidic residues" evidence="6">
    <location>
        <begin position="555"/>
        <end position="565"/>
    </location>
</feature>
<dbReference type="GO" id="GO:0005737">
    <property type="term" value="C:cytoplasm"/>
    <property type="evidence" value="ECO:0007669"/>
    <property type="project" value="UniProtKB-ARBA"/>
</dbReference>
<evidence type="ECO:0000256" key="3">
    <source>
        <dbReference type="ARBA" id="ARBA00022588"/>
    </source>
</evidence>
<evidence type="ECO:0000256" key="7">
    <source>
        <dbReference type="SAM" id="Phobius"/>
    </source>
</evidence>
<proteinExistence type="predicted"/>
<reference evidence="9" key="1">
    <citation type="submission" date="2022-01" db="EMBL/GenBank/DDBJ databases">
        <authorList>
            <person name="Braso-Vives M."/>
        </authorList>
    </citation>
    <scope>NUCLEOTIDE SEQUENCE</scope>
</reference>
<feature type="compositionally biased region" description="Basic and acidic residues" evidence="6">
    <location>
        <begin position="385"/>
        <end position="394"/>
    </location>
</feature>
<dbReference type="InterPro" id="IPR011029">
    <property type="entry name" value="DEATH-like_dom_sf"/>
</dbReference>
<evidence type="ECO:0000259" key="8">
    <source>
        <dbReference type="Pfam" id="PF16739"/>
    </source>
</evidence>
<feature type="region of interest" description="Disordered" evidence="6">
    <location>
        <begin position="93"/>
        <end position="565"/>
    </location>
</feature>
<evidence type="ECO:0000256" key="5">
    <source>
        <dbReference type="ARBA" id="ARBA00022859"/>
    </source>
</evidence>
<gene>
    <name evidence="9" type="primary">Hypp2078</name>
    <name evidence="9" type="ORF">BLAG_LOCUS16247</name>
</gene>
<keyword evidence="2" id="KW-0597">Phosphoprotein</keyword>
<evidence type="ECO:0000256" key="6">
    <source>
        <dbReference type="SAM" id="MobiDB-lite"/>
    </source>
</evidence>
<feature type="transmembrane region" description="Helical" evidence="7">
    <location>
        <begin position="573"/>
        <end position="591"/>
    </location>
</feature>
<dbReference type="GO" id="GO:0045087">
    <property type="term" value="P:innate immune response"/>
    <property type="evidence" value="ECO:0007669"/>
    <property type="project" value="UniProtKB-KW"/>
</dbReference>
<evidence type="ECO:0000256" key="4">
    <source>
        <dbReference type="ARBA" id="ARBA00022843"/>
    </source>
</evidence>
<feature type="compositionally biased region" description="Polar residues" evidence="6">
    <location>
        <begin position="486"/>
        <end position="497"/>
    </location>
</feature>
<feature type="compositionally biased region" description="Basic and acidic residues" evidence="6">
    <location>
        <begin position="500"/>
        <end position="521"/>
    </location>
</feature>
<feature type="compositionally biased region" description="Low complexity" evidence="6">
    <location>
        <begin position="117"/>
        <end position="133"/>
    </location>
</feature>
<keyword evidence="5" id="KW-0391">Immunity</keyword>
<dbReference type="InterPro" id="IPR031964">
    <property type="entry name" value="CARD_dom"/>
</dbReference>
<feature type="compositionally biased region" description="Basic and acidic residues" evidence="6">
    <location>
        <begin position="204"/>
        <end position="220"/>
    </location>
</feature>
<keyword evidence="1" id="KW-1017">Isopeptide bond</keyword>
<keyword evidence="7" id="KW-0812">Transmembrane</keyword>
<keyword evidence="3" id="KW-0399">Innate immunity</keyword>
<keyword evidence="7" id="KW-0472">Membrane</keyword>
<feature type="compositionally biased region" description="Basic and acidic residues" evidence="6">
    <location>
        <begin position="421"/>
        <end position="433"/>
    </location>
</feature>
<sequence length="596" mass="65418">MVGFMDPDRVYKDVVNKHEPLLCETINPREMLPFFKEMLTKRAVEEITCEQEQRGEYMAVPKLMSEVKRRRGWFPVFIRALLALGHDDVADTLDPGPNHTVPRPTDGTTTGPATQNSPFGAAAGQPQASQSPGTSREERTDGQPPPEPRVPHSIQDTQPHQRPDHGQGTVVVEEEDAEKKDGGDDRDDKDADMPSLEYCSVSSEEQHHFIRRRVDDDHRAPGRTYADGDAEDKPTESTEDGATGEESTALFEEPAGDHRVESPQEPGALIREIQKENMQKIREKEAQLESVKSEVQSEADRGRSGTPIPFLMQKEYDARGVQGKTDGEKDEGSSCSSFELPAGFHDSVEDHWNLSETESPPPNNELSSPPDRPDETLQKINNITRAERQGKSEKVPPVLGPTGVAFISGAGKRVSTATVCDGRENELSTEPKEPVQPSDNGDGVHDDGMNEYLTKAPHATLSGTVKTTAPKDTDYDASPADAQPTDLPTRSKASTPNKPKARESASKPNQDGKHRPADTCPRKPPPPTSTPQTTKRPHTIPERTAEENNSQNANRDTDQKPSIEKDAGFRVDSATVLSVAGILVVTVAAIYRMRFM</sequence>
<keyword evidence="4" id="KW-0832">Ubl conjugation</keyword>
<dbReference type="OrthoDB" id="10058605at2759"/>
<feature type="compositionally biased region" description="Basic and acidic residues" evidence="6">
    <location>
        <begin position="177"/>
        <end position="192"/>
    </location>
</feature>
<feature type="compositionally biased region" description="Polar residues" evidence="6">
    <location>
        <begin position="106"/>
        <end position="116"/>
    </location>
</feature>
<dbReference type="AlphaFoldDB" id="A0A8J9ZQ35"/>
<evidence type="ECO:0000256" key="2">
    <source>
        <dbReference type="ARBA" id="ARBA00022553"/>
    </source>
</evidence>
<dbReference type="EMBL" id="OV696688">
    <property type="protein sequence ID" value="CAH1258807.1"/>
    <property type="molecule type" value="Genomic_DNA"/>
</dbReference>